<dbReference type="Proteomes" id="UP000615446">
    <property type="component" value="Unassembled WGS sequence"/>
</dbReference>
<accession>A0A8H3KUA8</accession>
<reference evidence="2" key="1">
    <citation type="submission" date="2019-10" db="EMBL/GenBank/DDBJ databases">
        <title>Conservation and host-specific expression of non-tandemly repeated heterogenous ribosome RNA gene in arbuscular mycorrhizal fungi.</title>
        <authorList>
            <person name="Maeda T."/>
            <person name="Kobayashi Y."/>
            <person name="Nakagawa T."/>
            <person name="Ezawa T."/>
            <person name="Yamaguchi K."/>
            <person name="Bino T."/>
            <person name="Nishimoto Y."/>
            <person name="Shigenobu S."/>
            <person name="Kawaguchi M."/>
        </authorList>
    </citation>
    <scope>NUCLEOTIDE SEQUENCE</scope>
    <source>
        <strain evidence="2">HR1</strain>
    </source>
</reference>
<feature type="compositionally biased region" description="Basic residues" evidence="1">
    <location>
        <begin position="11"/>
        <end position="44"/>
    </location>
</feature>
<gene>
    <name evidence="2" type="ORF">RCL2_000144100</name>
</gene>
<evidence type="ECO:0000313" key="3">
    <source>
        <dbReference type="Proteomes" id="UP000615446"/>
    </source>
</evidence>
<evidence type="ECO:0000313" key="2">
    <source>
        <dbReference type="EMBL" id="GES73934.1"/>
    </source>
</evidence>
<dbReference type="AlphaFoldDB" id="A0A8H3KUA8"/>
<name>A0A8H3KUA8_9GLOM</name>
<protein>
    <submittedName>
        <fullName evidence="2">Uncharacterized protein</fullName>
    </submittedName>
</protein>
<comment type="caution">
    <text evidence="2">The sequence shown here is derived from an EMBL/GenBank/DDBJ whole genome shotgun (WGS) entry which is preliminary data.</text>
</comment>
<proteinExistence type="predicted"/>
<feature type="region of interest" description="Disordered" evidence="1">
    <location>
        <begin position="71"/>
        <end position="91"/>
    </location>
</feature>
<sequence length="91" mass="10605">MTRITTAPTYRKLRSSRASRGKNNKKKYNKPSKSHRRKHFKKMSSKASPSKKVTQQTLEVAGELFVTKEEEVEKLQQEINKKNGELGHYKE</sequence>
<dbReference type="EMBL" id="BLAL01000011">
    <property type="protein sequence ID" value="GES73934.1"/>
    <property type="molecule type" value="Genomic_DNA"/>
</dbReference>
<evidence type="ECO:0000256" key="1">
    <source>
        <dbReference type="SAM" id="MobiDB-lite"/>
    </source>
</evidence>
<organism evidence="2 3">
    <name type="scientific">Rhizophagus clarus</name>
    <dbReference type="NCBI Taxonomy" id="94130"/>
    <lineage>
        <taxon>Eukaryota</taxon>
        <taxon>Fungi</taxon>
        <taxon>Fungi incertae sedis</taxon>
        <taxon>Mucoromycota</taxon>
        <taxon>Glomeromycotina</taxon>
        <taxon>Glomeromycetes</taxon>
        <taxon>Glomerales</taxon>
        <taxon>Glomeraceae</taxon>
        <taxon>Rhizophagus</taxon>
    </lineage>
</organism>
<feature type="region of interest" description="Disordered" evidence="1">
    <location>
        <begin position="1"/>
        <end position="55"/>
    </location>
</feature>